<dbReference type="AlphaFoldDB" id="A0A450UJ80"/>
<gene>
    <name evidence="1" type="ORF">BECKH772B_GA0070898_1003127</name>
</gene>
<reference evidence="1" key="1">
    <citation type="submission" date="2019-02" db="EMBL/GenBank/DDBJ databases">
        <authorList>
            <person name="Gruber-Vodicka R. H."/>
            <person name="Seah K. B. B."/>
        </authorList>
    </citation>
    <scope>NUCLEOTIDE SEQUENCE</scope>
    <source>
        <strain evidence="1">BECK_SA2B20</strain>
    </source>
</reference>
<sequence length="108" mass="11835">MAVGLGLFVRTMMVDAFEARRCEDLRVLALAGPLDGHDPDMRVSGAPGAHPGVNRIVRIAVTRIDGDRLCPNGVTIRVLEGTERQFIQRLPHCIIFIDAAPCAFMHTK</sequence>
<accession>A0A450UJ80</accession>
<proteinExistence type="predicted"/>
<protein>
    <submittedName>
        <fullName evidence="1">Uncharacterized protein</fullName>
    </submittedName>
</protein>
<name>A0A450UJ80_9GAMM</name>
<evidence type="ECO:0000313" key="1">
    <source>
        <dbReference type="EMBL" id="VFJ92606.1"/>
    </source>
</evidence>
<dbReference type="EMBL" id="CAADFI010000031">
    <property type="protein sequence ID" value="VFJ92606.1"/>
    <property type="molecule type" value="Genomic_DNA"/>
</dbReference>
<organism evidence="1">
    <name type="scientific">Candidatus Kentrum eta</name>
    <dbReference type="NCBI Taxonomy" id="2126337"/>
    <lineage>
        <taxon>Bacteria</taxon>
        <taxon>Pseudomonadati</taxon>
        <taxon>Pseudomonadota</taxon>
        <taxon>Gammaproteobacteria</taxon>
        <taxon>Candidatus Kentrum</taxon>
    </lineage>
</organism>